<dbReference type="RefSeq" id="WP_261894370.1">
    <property type="nucleotide sequence ID" value="NZ_AP024895.1"/>
</dbReference>
<proteinExistence type="predicted"/>
<feature type="domain" description="Glycosyltransferase subfamily 4-like N-terminal" evidence="1">
    <location>
        <begin position="17"/>
        <end position="172"/>
    </location>
</feature>
<dbReference type="EMBL" id="CP138203">
    <property type="protein sequence ID" value="WPC74269.1"/>
    <property type="molecule type" value="Genomic_DNA"/>
</dbReference>
<gene>
    <name evidence="2" type="ORF">R8Z52_03120</name>
</gene>
<dbReference type="Gene3D" id="3.40.50.2000">
    <property type="entry name" value="Glycogen Phosphorylase B"/>
    <property type="match status" value="2"/>
</dbReference>
<dbReference type="SUPFAM" id="SSF53756">
    <property type="entry name" value="UDP-Glycosyltransferase/glycogen phosphorylase"/>
    <property type="match status" value="1"/>
</dbReference>
<evidence type="ECO:0000313" key="3">
    <source>
        <dbReference type="Proteomes" id="UP001304071"/>
    </source>
</evidence>
<dbReference type="PANTHER" id="PTHR45947:SF3">
    <property type="entry name" value="SULFOQUINOVOSYL TRANSFERASE SQD2"/>
    <property type="match status" value="1"/>
</dbReference>
<keyword evidence="2" id="KW-0328">Glycosyltransferase</keyword>
<dbReference type="GO" id="GO:0016757">
    <property type="term" value="F:glycosyltransferase activity"/>
    <property type="evidence" value="ECO:0007669"/>
    <property type="project" value="UniProtKB-KW"/>
</dbReference>
<dbReference type="EC" id="2.4.-.-" evidence="2"/>
<evidence type="ECO:0000259" key="1">
    <source>
        <dbReference type="Pfam" id="PF13439"/>
    </source>
</evidence>
<evidence type="ECO:0000313" key="2">
    <source>
        <dbReference type="EMBL" id="WPC74269.1"/>
    </source>
</evidence>
<name>A0ABZ0QCY1_9VIBR</name>
<dbReference type="Pfam" id="PF13692">
    <property type="entry name" value="Glyco_trans_1_4"/>
    <property type="match status" value="1"/>
</dbReference>
<protein>
    <submittedName>
        <fullName evidence="2">Glycosyltransferase</fullName>
        <ecNumber evidence="2">2.4.-.-</ecNumber>
    </submittedName>
</protein>
<keyword evidence="3" id="KW-1185">Reference proteome</keyword>
<dbReference type="PANTHER" id="PTHR45947">
    <property type="entry name" value="SULFOQUINOVOSYL TRANSFERASE SQD2"/>
    <property type="match status" value="1"/>
</dbReference>
<dbReference type="Proteomes" id="UP001304071">
    <property type="component" value="Chromosome 1"/>
</dbReference>
<dbReference type="InterPro" id="IPR028098">
    <property type="entry name" value="Glyco_trans_4-like_N"/>
</dbReference>
<reference evidence="2 3" key="1">
    <citation type="submission" date="2023-11" db="EMBL/GenBank/DDBJ databases">
        <title>Plant-associative lifestyle of Vibrio porteresiae and its evolutionary dynamics.</title>
        <authorList>
            <person name="Rameshkumar N."/>
            <person name="Kirti K."/>
        </authorList>
    </citation>
    <scope>NUCLEOTIDE SEQUENCE [LARGE SCALE GENOMIC DNA]</scope>
    <source>
        <strain evidence="2 3">MSSRF30</strain>
    </source>
</reference>
<organism evidence="2 3">
    <name type="scientific">Vibrio porteresiae DSM 19223</name>
    <dbReference type="NCBI Taxonomy" id="1123496"/>
    <lineage>
        <taxon>Bacteria</taxon>
        <taxon>Pseudomonadati</taxon>
        <taxon>Pseudomonadota</taxon>
        <taxon>Gammaproteobacteria</taxon>
        <taxon>Vibrionales</taxon>
        <taxon>Vibrionaceae</taxon>
        <taxon>Vibrio</taxon>
    </lineage>
</organism>
<keyword evidence="2" id="KW-0808">Transferase</keyword>
<dbReference type="InterPro" id="IPR050194">
    <property type="entry name" value="Glycosyltransferase_grp1"/>
</dbReference>
<accession>A0ABZ0QCY1</accession>
<dbReference type="Pfam" id="PF13439">
    <property type="entry name" value="Glyco_transf_4"/>
    <property type="match status" value="1"/>
</dbReference>
<sequence length="352" mass="39330">MKIVHVIESSATGTLSIVTMAAQYQASKHAVTVIFSRRPDTPTNIETLFPSNVTLVEVGMSPKHFPWSLLALRKELKKIQPDVIHCHSSFGGFIGRLSSLFMRCKVFYSPHCISFMRKDISPLKSFLFKAFESVACFRPATYIACSESEQMAIKKALPFVDVALLENAVDLSEFNALPSQPMTRDKKTVLTVGGIRPQKGFIEFAQIARECAELDLRFVWIGDGAEQDRALLEQAGVEVTGWKSRQEVIALLNDADLYLSTSLWEGMPVSVIEASAAGLPLLLRDCAGNSDIVADKRGGRLFSQTSEAIEWLSQFIADPDKFRQETLPDRSAVFKRFSVERFAQHLEEIYQI</sequence>